<gene>
    <name evidence="1" type="ORF">LYNGBM3L_34300</name>
</gene>
<dbReference type="Proteomes" id="UP000003959">
    <property type="component" value="Unassembled WGS sequence"/>
</dbReference>
<dbReference type="OrthoDB" id="9949265at2"/>
<accession>F4XPK4</accession>
<keyword evidence="2" id="KW-1185">Reference proteome</keyword>
<dbReference type="HOGENOM" id="CLU_2735635_0_0_3"/>
<reference evidence="2" key="1">
    <citation type="journal article" date="2011" name="Proc. Natl. Acad. Sci. U.S.A.">
        <title>Genomic insights into the physiology and ecology of the marine filamentous cyanobacterium Lyngbya majuscula.</title>
        <authorList>
            <person name="Jones A.C."/>
            <person name="Monroe E.A."/>
            <person name="Podell S."/>
            <person name="Hess W.R."/>
            <person name="Klages S."/>
            <person name="Esquenazi E."/>
            <person name="Niessen S."/>
            <person name="Hoover H."/>
            <person name="Rothmann M."/>
            <person name="Lasken R.S."/>
            <person name="Yates J.R.III."/>
            <person name="Reinhardt R."/>
            <person name="Kube M."/>
            <person name="Burkart M.D."/>
            <person name="Allen E.E."/>
            <person name="Dorrestein P.C."/>
            <person name="Gerwick W.H."/>
            <person name="Gerwick L."/>
        </authorList>
    </citation>
    <scope>NUCLEOTIDE SEQUENCE [LARGE SCALE GENOMIC DNA]</scope>
    <source>
        <strain evidence="2">3L</strain>
    </source>
</reference>
<sequence>MISSQPLPFRAGDTRSELQLFIGNPYKFLESIFAADGGSTNQVNGILVARANKKRIWSIPALVAQVYFNLP</sequence>
<dbReference type="EMBL" id="GL890848">
    <property type="protein sequence ID" value="EGJ33458.1"/>
    <property type="molecule type" value="Genomic_DNA"/>
</dbReference>
<evidence type="ECO:0000313" key="1">
    <source>
        <dbReference type="EMBL" id="EGJ33458.1"/>
    </source>
</evidence>
<protein>
    <submittedName>
        <fullName evidence="1">Uncharacterized protein</fullName>
    </submittedName>
</protein>
<organism evidence="1 2">
    <name type="scientific">Moorena producens 3L</name>
    <dbReference type="NCBI Taxonomy" id="489825"/>
    <lineage>
        <taxon>Bacteria</taxon>
        <taxon>Bacillati</taxon>
        <taxon>Cyanobacteriota</taxon>
        <taxon>Cyanophyceae</taxon>
        <taxon>Coleofasciculales</taxon>
        <taxon>Coleofasciculaceae</taxon>
        <taxon>Moorena</taxon>
    </lineage>
</organism>
<name>F4XPK4_9CYAN</name>
<dbReference type="RefSeq" id="WP_008182037.1">
    <property type="nucleotide sequence ID" value="NZ_GL890848.1"/>
</dbReference>
<dbReference type="AlphaFoldDB" id="F4XPK4"/>
<proteinExistence type="predicted"/>
<evidence type="ECO:0000313" key="2">
    <source>
        <dbReference type="Proteomes" id="UP000003959"/>
    </source>
</evidence>